<proteinExistence type="predicted"/>
<sequence>MYNQPKMSSKQRQSIPLQPIPADKKPYLIRGEADTLVYLTGAQAANRFDLIPQFERLADQYTGTGFIEMDRS</sequence>
<evidence type="ECO:0000313" key="2">
    <source>
        <dbReference type="EMBL" id="QJW89975.1"/>
    </source>
</evidence>
<keyword evidence="3" id="KW-1185">Reference proteome</keyword>
<name>A0A6M5Y7U1_9BACT</name>
<evidence type="ECO:0000313" key="3">
    <source>
        <dbReference type="Proteomes" id="UP000502756"/>
    </source>
</evidence>
<gene>
    <name evidence="2" type="ORF">HNV11_11605</name>
</gene>
<dbReference type="EMBL" id="CP053435">
    <property type="protein sequence ID" value="QJW89975.1"/>
    <property type="molecule type" value="Genomic_DNA"/>
</dbReference>
<organism evidence="2 3">
    <name type="scientific">Spirosoma taeanense</name>
    <dbReference type="NCBI Taxonomy" id="2735870"/>
    <lineage>
        <taxon>Bacteria</taxon>
        <taxon>Pseudomonadati</taxon>
        <taxon>Bacteroidota</taxon>
        <taxon>Cytophagia</taxon>
        <taxon>Cytophagales</taxon>
        <taxon>Cytophagaceae</taxon>
        <taxon>Spirosoma</taxon>
    </lineage>
</organism>
<reference evidence="2 3" key="1">
    <citation type="submission" date="2020-05" db="EMBL/GenBank/DDBJ databases">
        <title>Genome sequencing of Spirosoma sp. TS118.</title>
        <authorList>
            <person name="Lee J.-H."/>
            <person name="Jeong S."/>
            <person name="Zhao L."/>
            <person name="Jung J.-H."/>
            <person name="Kim M.-K."/>
            <person name="Lim S."/>
        </authorList>
    </citation>
    <scope>NUCLEOTIDE SEQUENCE [LARGE SCALE GENOMIC DNA]</scope>
    <source>
        <strain evidence="2 3">TS118</strain>
    </source>
</reference>
<accession>A0A6M5Y7U1</accession>
<dbReference type="AlphaFoldDB" id="A0A6M5Y7U1"/>
<feature type="region of interest" description="Disordered" evidence="1">
    <location>
        <begin position="1"/>
        <end position="21"/>
    </location>
</feature>
<dbReference type="KEGG" id="stae:HNV11_11605"/>
<evidence type="ECO:0000256" key="1">
    <source>
        <dbReference type="SAM" id="MobiDB-lite"/>
    </source>
</evidence>
<dbReference type="Proteomes" id="UP000502756">
    <property type="component" value="Chromosome"/>
</dbReference>
<feature type="compositionally biased region" description="Polar residues" evidence="1">
    <location>
        <begin position="1"/>
        <end position="16"/>
    </location>
</feature>
<protein>
    <submittedName>
        <fullName evidence="2">Uncharacterized protein</fullName>
    </submittedName>
</protein>